<evidence type="ECO:0000313" key="12">
    <source>
        <dbReference type="Proteomes" id="UP000813463"/>
    </source>
</evidence>
<dbReference type="GO" id="GO:0030145">
    <property type="term" value="F:manganese ion binding"/>
    <property type="evidence" value="ECO:0007669"/>
    <property type="project" value="UniProtKB-UniRule"/>
</dbReference>
<proteinExistence type="inferred from homology"/>
<evidence type="ECO:0000256" key="3">
    <source>
        <dbReference type="ARBA" id="ARBA00022523"/>
    </source>
</evidence>
<keyword evidence="9" id="KW-1015">Disulfide bond</keyword>
<reference evidence="12" key="1">
    <citation type="journal article" date="2021" name="Nat. Commun.">
        <title>Genomic analyses provide insights into spinach domestication and the genetic basis of agronomic traits.</title>
        <authorList>
            <person name="Cai X."/>
            <person name="Sun X."/>
            <person name="Xu C."/>
            <person name="Sun H."/>
            <person name="Wang X."/>
            <person name="Ge C."/>
            <person name="Zhang Z."/>
            <person name="Wang Q."/>
            <person name="Fei Z."/>
            <person name="Jiao C."/>
            <person name="Wang Q."/>
        </authorList>
    </citation>
    <scope>NUCLEOTIDE SEQUENCE [LARGE SCALE GENOMIC DNA]</scope>
    <source>
        <strain evidence="12">cv. Varoflay</strain>
    </source>
</reference>
<dbReference type="Pfam" id="PF00190">
    <property type="entry name" value="Cupin_1"/>
    <property type="match status" value="1"/>
</dbReference>
<dbReference type="GeneID" id="110802738"/>
<dbReference type="OrthoDB" id="1921208at2759"/>
<dbReference type="SMART" id="SM00835">
    <property type="entry name" value="Cupin_1"/>
    <property type="match status" value="1"/>
</dbReference>
<organism evidence="12 13">
    <name type="scientific">Spinacia oleracea</name>
    <name type="common">Spinach</name>
    <dbReference type="NCBI Taxonomy" id="3562"/>
    <lineage>
        <taxon>Eukaryota</taxon>
        <taxon>Viridiplantae</taxon>
        <taxon>Streptophyta</taxon>
        <taxon>Embryophyta</taxon>
        <taxon>Tracheophyta</taxon>
        <taxon>Spermatophyta</taxon>
        <taxon>Magnoliopsida</taxon>
        <taxon>eudicotyledons</taxon>
        <taxon>Gunneridae</taxon>
        <taxon>Pentapetalae</taxon>
        <taxon>Caryophyllales</taxon>
        <taxon>Chenopodiaceae</taxon>
        <taxon>Chenopodioideae</taxon>
        <taxon>Anserineae</taxon>
        <taxon>Spinacia</taxon>
    </lineage>
</organism>
<dbReference type="InterPro" id="IPR001929">
    <property type="entry name" value="Germin"/>
</dbReference>
<protein>
    <recommendedName>
        <fullName evidence="10">Germin-like protein</fullName>
    </recommendedName>
</protein>
<evidence type="ECO:0000313" key="13">
    <source>
        <dbReference type="RefSeq" id="XP_021863880.1"/>
    </source>
</evidence>
<evidence type="ECO:0000256" key="5">
    <source>
        <dbReference type="ARBA" id="ARBA00022723"/>
    </source>
</evidence>
<feature type="chain" id="PRO_5040539546" description="Germin-like protein" evidence="10">
    <location>
        <begin position="20"/>
        <end position="176"/>
    </location>
</feature>
<evidence type="ECO:0000256" key="2">
    <source>
        <dbReference type="ARBA" id="ARBA00007456"/>
    </source>
</evidence>
<dbReference type="PANTHER" id="PTHR31238">
    <property type="entry name" value="GERMIN-LIKE PROTEIN SUBFAMILY 3 MEMBER 3"/>
    <property type="match status" value="1"/>
</dbReference>
<dbReference type="Gene3D" id="2.60.120.10">
    <property type="entry name" value="Jelly Rolls"/>
    <property type="match status" value="1"/>
</dbReference>
<gene>
    <name evidence="13" type="primary">LOC110802738</name>
</gene>
<comment type="similarity">
    <text evidence="2 10">Belongs to the germin family.</text>
</comment>
<keyword evidence="3 10" id="KW-0052">Apoplast</keyword>
<keyword evidence="5 7" id="KW-0479">Metal-binding</keyword>
<keyword evidence="6 7" id="KW-0464">Manganese</keyword>
<dbReference type="CDD" id="cd02241">
    <property type="entry name" value="cupin_OxOx"/>
    <property type="match status" value="1"/>
</dbReference>
<keyword evidence="10" id="KW-0732">Signal</keyword>
<evidence type="ECO:0000256" key="6">
    <source>
        <dbReference type="ARBA" id="ARBA00023211"/>
    </source>
</evidence>
<feature type="binding site" evidence="8">
    <location>
        <position position="103"/>
    </location>
    <ligand>
        <name>Mn(2+)</name>
        <dbReference type="ChEBI" id="CHEBI:29035"/>
    </ligand>
</feature>
<evidence type="ECO:0000256" key="9">
    <source>
        <dbReference type="PIRSR" id="PIRSR601929-3"/>
    </source>
</evidence>
<feature type="domain" description="Cupin type-1" evidence="11">
    <location>
        <begin position="64"/>
        <end position="175"/>
    </location>
</feature>
<evidence type="ECO:0000256" key="7">
    <source>
        <dbReference type="PIRSR" id="PIRSR601929-1"/>
    </source>
</evidence>
<name>A0A9R0KAZ0_SPIOL</name>
<dbReference type="AlphaFoldDB" id="A0A9R0KAZ0"/>
<keyword evidence="4 10" id="KW-0964">Secreted</keyword>
<evidence type="ECO:0000256" key="10">
    <source>
        <dbReference type="RuleBase" id="RU366015"/>
    </source>
</evidence>
<dbReference type="InterPro" id="IPR014710">
    <property type="entry name" value="RmlC-like_jellyroll"/>
</dbReference>
<evidence type="ECO:0000259" key="11">
    <source>
        <dbReference type="SMART" id="SM00835"/>
    </source>
</evidence>
<feature type="binding site" evidence="8">
    <location>
        <position position="146"/>
    </location>
    <ligand>
        <name>Mn(2+)</name>
        <dbReference type="ChEBI" id="CHEBI:29035"/>
    </ligand>
</feature>
<accession>A0A9R0KAZ0</accession>
<dbReference type="Proteomes" id="UP000813463">
    <property type="component" value="Chromosome 1"/>
</dbReference>
<feature type="disulfide bond" evidence="9">
    <location>
        <begin position="25"/>
        <end position="40"/>
    </location>
</feature>
<keyword evidence="12" id="KW-1185">Reference proteome</keyword>
<feature type="binding site" evidence="8">
    <location>
        <position position="107"/>
    </location>
    <ligand>
        <name>Mn(2+)</name>
        <dbReference type="ChEBI" id="CHEBI:29035"/>
    </ligand>
</feature>
<evidence type="ECO:0000256" key="4">
    <source>
        <dbReference type="ARBA" id="ARBA00022525"/>
    </source>
</evidence>
<dbReference type="SUPFAM" id="SSF51182">
    <property type="entry name" value="RmlC-like cupins"/>
    <property type="match status" value="1"/>
</dbReference>
<sequence>MNNLVDFFMFTLFVSLSQEIELDFCVGDTTLPRGPKEFSCNKDYSNVTAHDFIFTGFRHESFTANLFRSNVTLGFVDNFPDFNGLDNSMARLDFAVGGVIPVHSTSEVIILTRGSIIVGFIDASNNAFYKRLEDGDVMIFPQTMLHFQINVGRTPSTAIVSLNGANPVVQFATTSL</sequence>
<reference evidence="13" key="2">
    <citation type="submission" date="2025-08" db="UniProtKB">
        <authorList>
            <consortium name="RefSeq"/>
        </authorList>
    </citation>
    <scope>IDENTIFICATION</scope>
    <source>
        <tissue evidence="13">Leaf</tissue>
    </source>
</reference>
<dbReference type="GO" id="GO:0031012">
    <property type="term" value="C:extracellular matrix"/>
    <property type="evidence" value="ECO:0000318"/>
    <property type="project" value="GO_Central"/>
</dbReference>
<dbReference type="InterPro" id="IPR011051">
    <property type="entry name" value="RmlC_Cupin_sf"/>
</dbReference>
<evidence type="ECO:0000256" key="1">
    <source>
        <dbReference type="ARBA" id="ARBA00004271"/>
    </source>
</evidence>
<dbReference type="KEGG" id="soe:110802738"/>
<dbReference type="PRINTS" id="PR00325">
    <property type="entry name" value="GERMIN"/>
</dbReference>
<dbReference type="RefSeq" id="XP_021863880.1">
    <property type="nucleotide sequence ID" value="XM_022008188.1"/>
</dbReference>
<dbReference type="InterPro" id="IPR006045">
    <property type="entry name" value="Cupin_1"/>
</dbReference>
<feature type="signal peptide" evidence="10">
    <location>
        <begin position="1"/>
        <end position="19"/>
    </location>
</feature>
<comment type="subcellular location">
    <subcellularLocation>
        <location evidence="1 10">Secreted</location>
        <location evidence="1 10">Extracellular space</location>
        <location evidence="1 10">Apoplast</location>
    </subcellularLocation>
</comment>
<feature type="binding site" evidence="7">
    <location>
        <position position="107"/>
    </location>
    <ligand>
        <name>oxalate</name>
        <dbReference type="ChEBI" id="CHEBI:30623"/>
    </ligand>
</feature>
<dbReference type="GO" id="GO:0048046">
    <property type="term" value="C:apoplast"/>
    <property type="evidence" value="ECO:0007669"/>
    <property type="project" value="UniProtKB-SubCell"/>
</dbReference>
<evidence type="ECO:0000256" key="8">
    <source>
        <dbReference type="PIRSR" id="PIRSR601929-2"/>
    </source>
</evidence>